<name>A0A2K3LMD6_TRIPR</name>
<feature type="signal peptide" evidence="1">
    <location>
        <begin position="1"/>
        <end position="23"/>
    </location>
</feature>
<dbReference type="PANTHER" id="PTHR33824:SF7">
    <property type="entry name" value="POLYKETIDE CYCLASE_DEHYDRASE AND LIPID TRANSPORT SUPERFAMILY PROTEIN"/>
    <property type="match status" value="1"/>
</dbReference>
<dbReference type="STRING" id="57577.A0A2K3LMD6"/>
<organism evidence="2 3">
    <name type="scientific">Trifolium pratense</name>
    <name type="common">Red clover</name>
    <dbReference type="NCBI Taxonomy" id="57577"/>
    <lineage>
        <taxon>Eukaryota</taxon>
        <taxon>Viridiplantae</taxon>
        <taxon>Streptophyta</taxon>
        <taxon>Embryophyta</taxon>
        <taxon>Tracheophyta</taxon>
        <taxon>Spermatophyta</taxon>
        <taxon>Magnoliopsida</taxon>
        <taxon>eudicotyledons</taxon>
        <taxon>Gunneridae</taxon>
        <taxon>Pentapetalae</taxon>
        <taxon>rosids</taxon>
        <taxon>fabids</taxon>
        <taxon>Fabales</taxon>
        <taxon>Fabaceae</taxon>
        <taxon>Papilionoideae</taxon>
        <taxon>50 kb inversion clade</taxon>
        <taxon>NPAAA clade</taxon>
        <taxon>Hologalegina</taxon>
        <taxon>IRL clade</taxon>
        <taxon>Trifolieae</taxon>
        <taxon>Trifolium</taxon>
    </lineage>
</organism>
<reference evidence="2 3" key="1">
    <citation type="journal article" date="2014" name="Am. J. Bot.">
        <title>Genome assembly and annotation for red clover (Trifolium pratense; Fabaceae).</title>
        <authorList>
            <person name="Istvanek J."/>
            <person name="Jaros M."/>
            <person name="Krenek A."/>
            <person name="Repkova J."/>
        </authorList>
    </citation>
    <scope>NUCLEOTIDE SEQUENCE [LARGE SCALE GENOMIC DNA]</scope>
    <source>
        <strain evidence="3">cv. Tatra</strain>
        <tissue evidence="2">Young leaves</tissue>
    </source>
</reference>
<feature type="chain" id="PRO_5014416264" evidence="1">
    <location>
        <begin position="24"/>
        <end position="165"/>
    </location>
</feature>
<evidence type="ECO:0000256" key="1">
    <source>
        <dbReference type="SAM" id="SignalP"/>
    </source>
</evidence>
<dbReference type="InterPro" id="IPR047137">
    <property type="entry name" value="ORF3"/>
</dbReference>
<dbReference type="PANTHER" id="PTHR33824">
    <property type="entry name" value="POLYKETIDE CYCLASE/DEHYDRASE AND LIPID TRANSPORT SUPERFAMILY PROTEIN"/>
    <property type="match status" value="1"/>
</dbReference>
<accession>A0A2K3LMD6</accession>
<protein>
    <submittedName>
        <fullName evidence="2">Uncharacterized protein</fullName>
    </submittedName>
</protein>
<dbReference type="Proteomes" id="UP000236291">
    <property type="component" value="Unassembled WGS sequence"/>
</dbReference>
<evidence type="ECO:0000313" key="3">
    <source>
        <dbReference type="Proteomes" id="UP000236291"/>
    </source>
</evidence>
<comment type="caution">
    <text evidence="2">The sequence shown here is derived from an EMBL/GenBank/DDBJ whole genome shotgun (WGS) entry which is preliminary data.</text>
</comment>
<reference evidence="2 3" key="2">
    <citation type="journal article" date="2017" name="Front. Plant Sci.">
        <title>Gene Classification and Mining of Molecular Markers Useful in Red Clover (Trifolium pratense) Breeding.</title>
        <authorList>
            <person name="Istvanek J."/>
            <person name="Dluhosova J."/>
            <person name="Dluhos P."/>
            <person name="Patkova L."/>
            <person name="Nedelnik J."/>
            <person name="Repkova J."/>
        </authorList>
    </citation>
    <scope>NUCLEOTIDE SEQUENCE [LARGE SCALE GENOMIC DNA]</scope>
    <source>
        <strain evidence="3">cv. Tatra</strain>
        <tissue evidence="2">Young leaves</tissue>
    </source>
</reference>
<proteinExistence type="predicted"/>
<keyword evidence="1" id="KW-0732">Signal</keyword>
<evidence type="ECO:0000313" key="2">
    <source>
        <dbReference type="EMBL" id="PNX79701.1"/>
    </source>
</evidence>
<gene>
    <name evidence="2" type="ORF">L195_g035688</name>
</gene>
<dbReference type="ExpressionAtlas" id="A0A2K3LMD6">
    <property type="expression patterns" value="baseline"/>
</dbReference>
<sequence length="165" mass="18905">MLLMLYISRLVSVFSTFACFLQADQPQLLTFTEQKSIANCRVKREVDVPVSVAYACYSDREAIPEWMPFISTVKPFPLWNHGMQDATLPLCCQDRLTALTRIPQFKLGNSELYIARQTRPVAMVLEVYGIWSKSRVLLAFSPLQIRKSIGDRLKVFPTVQHYGDI</sequence>
<dbReference type="EMBL" id="ASHM01036445">
    <property type="protein sequence ID" value="PNX79701.1"/>
    <property type="molecule type" value="Genomic_DNA"/>
</dbReference>
<dbReference type="SUPFAM" id="SSF55961">
    <property type="entry name" value="Bet v1-like"/>
    <property type="match status" value="1"/>
</dbReference>
<dbReference type="AlphaFoldDB" id="A0A2K3LMD6"/>